<dbReference type="PANTHER" id="PTHR11735:SF6">
    <property type="entry name" value="TRNA N6-ADENOSINE THREONYLCARBAMOYLTRANSFERASE, MITOCHONDRIAL"/>
    <property type="match status" value="1"/>
</dbReference>
<dbReference type="GO" id="GO:0005506">
    <property type="term" value="F:iron ion binding"/>
    <property type="evidence" value="ECO:0007669"/>
    <property type="project" value="UniProtKB-UniRule"/>
</dbReference>
<dbReference type="SUPFAM" id="SSF53067">
    <property type="entry name" value="Actin-like ATPase domain"/>
    <property type="match status" value="2"/>
</dbReference>
<gene>
    <name evidence="8" type="primary">tsaD</name>
    <name evidence="10" type="ORF">BET01_00030</name>
</gene>
<dbReference type="GO" id="GO:0002949">
    <property type="term" value="P:tRNA threonylcarbamoyladenosine modification"/>
    <property type="evidence" value="ECO:0007669"/>
    <property type="project" value="UniProtKB-UniRule"/>
</dbReference>
<dbReference type="GO" id="GO:0005737">
    <property type="term" value="C:cytoplasm"/>
    <property type="evidence" value="ECO:0007669"/>
    <property type="project" value="UniProtKB-SubCell"/>
</dbReference>
<dbReference type="PANTHER" id="PTHR11735">
    <property type="entry name" value="TRNA N6-ADENOSINE THREONYLCARBAMOYLTRANSFERASE"/>
    <property type="match status" value="1"/>
</dbReference>
<dbReference type="InterPro" id="IPR000905">
    <property type="entry name" value="Gcp-like_dom"/>
</dbReference>
<dbReference type="OrthoDB" id="9806197at2"/>
<name>A0A419TD33_9FIRM</name>
<feature type="binding site" evidence="8">
    <location>
        <position position="311"/>
    </location>
    <ligand>
        <name>Fe cation</name>
        <dbReference type="ChEBI" id="CHEBI:24875"/>
    </ligand>
</feature>
<evidence type="ECO:0000256" key="3">
    <source>
        <dbReference type="ARBA" id="ARBA00022694"/>
    </source>
</evidence>
<feature type="domain" description="Gcp-like" evidence="9">
    <location>
        <begin position="32"/>
        <end position="317"/>
    </location>
</feature>
<comment type="function">
    <text evidence="8">Required for the formation of a threonylcarbamoyl group on adenosine at position 37 (t(6)A37) in tRNAs that read codons beginning with adenine. Is involved in the transfer of the threonylcarbamoyl moiety of threonylcarbamoyl-AMP (TC-AMP) to the N6 group of A37, together with TsaE and TsaB. TsaD likely plays a direct catalytic role in this reaction.</text>
</comment>
<evidence type="ECO:0000256" key="5">
    <source>
        <dbReference type="ARBA" id="ARBA00023004"/>
    </source>
</evidence>
<feature type="binding site" evidence="8">
    <location>
        <position position="283"/>
    </location>
    <ligand>
        <name>substrate</name>
    </ligand>
</feature>
<dbReference type="InterPro" id="IPR043129">
    <property type="entry name" value="ATPase_NBD"/>
</dbReference>
<dbReference type="AlphaFoldDB" id="A0A419TD33"/>
<comment type="catalytic activity">
    <reaction evidence="7 8">
        <text>L-threonylcarbamoyladenylate + adenosine(37) in tRNA = N(6)-L-threonylcarbamoyladenosine(37) in tRNA + AMP + H(+)</text>
        <dbReference type="Rhea" id="RHEA:37059"/>
        <dbReference type="Rhea" id="RHEA-COMP:10162"/>
        <dbReference type="Rhea" id="RHEA-COMP:10163"/>
        <dbReference type="ChEBI" id="CHEBI:15378"/>
        <dbReference type="ChEBI" id="CHEBI:73682"/>
        <dbReference type="ChEBI" id="CHEBI:74411"/>
        <dbReference type="ChEBI" id="CHEBI:74418"/>
        <dbReference type="ChEBI" id="CHEBI:456215"/>
        <dbReference type="EC" id="2.3.1.234"/>
    </reaction>
</comment>
<dbReference type="Gene3D" id="3.30.420.40">
    <property type="match status" value="2"/>
</dbReference>
<keyword evidence="6 8" id="KW-0012">Acyltransferase</keyword>
<feature type="binding site" evidence="8">
    <location>
        <position position="176"/>
    </location>
    <ligand>
        <name>substrate</name>
    </ligand>
</feature>
<dbReference type="CDD" id="cd24133">
    <property type="entry name" value="ASKHA_NBD_TsaD_bac"/>
    <property type="match status" value="1"/>
</dbReference>
<evidence type="ECO:0000256" key="1">
    <source>
        <dbReference type="ARBA" id="ARBA00022490"/>
    </source>
</evidence>
<sequence length="345" mass="36773">MKKNHTEEDVYILAIESSCDETAAAVVKNGREVLSNVISSQIALHTLYGGVVPEIASRKHIEKINQVIEAALLEAGMSLKDMDAIGVTYGPGLVGALLVGVAEAKALAYGAKKPLVGVHHIEGHISANFIEHPDLLPPFLCLIVSGGHTHLVIVKDYGEFEILGRTRDDAAGEAFDKVARAVGLGYPGGPKIDKAAKEGNPNAIKFPRAKVDGNIYDFSFSGLKSAVLNHINHANMMGEEIHVPDLTASFQNAVVDVLVSHTIEAAKEHGFQKIAIAGGVASNSALREEMKKACNKAGFTFYYPSPIYCTDNAAMIGAAAYYEYINGARAGLDLNAIPNLKLGER</sequence>
<dbReference type="FunFam" id="3.30.420.40:FF:000040">
    <property type="entry name" value="tRNA N6-adenosine threonylcarbamoyltransferase"/>
    <property type="match status" value="1"/>
</dbReference>
<comment type="cofactor">
    <cofactor evidence="8">
        <name>Fe(2+)</name>
        <dbReference type="ChEBI" id="CHEBI:29033"/>
    </cofactor>
    <text evidence="8">Binds 1 Fe(2+) ion per subunit.</text>
</comment>
<keyword evidence="3 8" id="KW-0819">tRNA processing</keyword>
<keyword evidence="1 8" id="KW-0963">Cytoplasm</keyword>
<keyword evidence="5 8" id="KW-0408">Iron</keyword>
<accession>A0A419TD33</accession>
<evidence type="ECO:0000256" key="7">
    <source>
        <dbReference type="ARBA" id="ARBA00048117"/>
    </source>
</evidence>
<dbReference type="PRINTS" id="PR00789">
    <property type="entry name" value="OSIALOPTASE"/>
</dbReference>
<evidence type="ECO:0000313" key="11">
    <source>
        <dbReference type="Proteomes" id="UP000284277"/>
    </source>
</evidence>
<feature type="binding site" evidence="8">
    <location>
        <position position="124"/>
    </location>
    <ligand>
        <name>Fe cation</name>
        <dbReference type="ChEBI" id="CHEBI:24875"/>
    </ligand>
</feature>
<feature type="binding site" evidence="8">
    <location>
        <position position="193"/>
    </location>
    <ligand>
        <name>substrate</name>
    </ligand>
</feature>
<feature type="binding site" evidence="8">
    <location>
        <position position="120"/>
    </location>
    <ligand>
        <name>Fe cation</name>
        <dbReference type="ChEBI" id="CHEBI:24875"/>
    </ligand>
</feature>
<protein>
    <recommendedName>
        <fullName evidence="8">tRNA N6-adenosine threonylcarbamoyltransferase</fullName>
        <ecNumber evidence="8">2.3.1.234</ecNumber>
    </recommendedName>
    <alternativeName>
        <fullName evidence="8">N6-L-threonylcarbamoyladenine synthase</fullName>
        <shortName evidence="8">t(6)A synthase</shortName>
    </alternativeName>
    <alternativeName>
        <fullName evidence="8">t(6)A37 threonylcarbamoyladenosine biosynthesis protein TsaD</fullName>
    </alternativeName>
    <alternativeName>
        <fullName evidence="8">tRNA threonylcarbamoyladenosine biosynthesis protein TsaD</fullName>
    </alternativeName>
</protein>
<keyword evidence="11" id="KW-1185">Reference proteome</keyword>
<organism evidence="10 11">
    <name type="scientific">Lacrimispora algidixylanolytica</name>
    <dbReference type="NCBI Taxonomy" id="94868"/>
    <lineage>
        <taxon>Bacteria</taxon>
        <taxon>Bacillati</taxon>
        <taxon>Bacillota</taxon>
        <taxon>Clostridia</taxon>
        <taxon>Lachnospirales</taxon>
        <taxon>Lachnospiraceae</taxon>
        <taxon>Lacrimispora</taxon>
    </lineage>
</organism>
<dbReference type="Proteomes" id="UP000284277">
    <property type="component" value="Unassembled WGS sequence"/>
</dbReference>
<comment type="similarity">
    <text evidence="8">Belongs to the KAE1 / TsaD family.</text>
</comment>
<keyword evidence="2 8" id="KW-0808">Transferase</keyword>
<dbReference type="EC" id="2.3.1.234" evidence="8"/>
<dbReference type="InterPro" id="IPR017861">
    <property type="entry name" value="KAE1/TsaD"/>
</dbReference>
<feature type="binding site" evidence="8">
    <location>
        <position position="189"/>
    </location>
    <ligand>
        <name>substrate</name>
    </ligand>
</feature>
<evidence type="ECO:0000256" key="2">
    <source>
        <dbReference type="ARBA" id="ARBA00022679"/>
    </source>
</evidence>
<evidence type="ECO:0000256" key="8">
    <source>
        <dbReference type="HAMAP-Rule" id="MF_01445"/>
    </source>
</evidence>
<dbReference type="EMBL" id="MCIA01000001">
    <property type="protein sequence ID" value="RKD35365.1"/>
    <property type="molecule type" value="Genomic_DNA"/>
</dbReference>
<dbReference type="HAMAP" id="MF_01445">
    <property type="entry name" value="TsaD"/>
    <property type="match status" value="1"/>
</dbReference>
<feature type="binding site" evidence="8">
    <location>
        <begin position="143"/>
        <end position="147"/>
    </location>
    <ligand>
        <name>substrate</name>
    </ligand>
</feature>
<dbReference type="GO" id="GO:0061711">
    <property type="term" value="F:tRNA N(6)-L-threonylcarbamoyladenine synthase activity"/>
    <property type="evidence" value="ECO:0007669"/>
    <property type="project" value="UniProtKB-EC"/>
</dbReference>
<evidence type="ECO:0000259" key="9">
    <source>
        <dbReference type="Pfam" id="PF00814"/>
    </source>
</evidence>
<dbReference type="NCBIfam" id="TIGR03723">
    <property type="entry name" value="T6A_TsaD_YgjD"/>
    <property type="match status" value="1"/>
</dbReference>
<proteinExistence type="inferred from homology"/>
<reference evidence="10 11" key="1">
    <citation type="submission" date="2016-08" db="EMBL/GenBank/DDBJ databases">
        <title>A new outlook on sporulation: Clostridium algidixylanolyticum.</title>
        <authorList>
            <person name="Poppleton D.I."/>
            <person name="Gribaldo S."/>
        </authorList>
    </citation>
    <scope>NUCLEOTIDE SEQUENCE [LARGE SCALE GENOMIC DNA]</scope>
    <source>
        <strain evidence="10 11">SPL73</strain>
    </source>
</reference>
<dbReference type="FunFam" id="3.30.420.40:FF:000012">
    <property type="entry name" value="tRNA N6-adenosine threonylcarbamoyltransferase"/>
    <property type="match status" value="1"/>
</dbReference>
<dbReference type="RefSeq" id="WP_120195301.1">
    <property type="nucleotide sequence ID" value="NZ_MCIA01000001.1"/>
</dbReference>
<dbReference type="Pfam" id="PF00814">
    <property type="entry name" value="TsaD"/>
    <property type="match status" value="1"/>
</dbReference>
<keyword evidence="4 8" id="KW-0479">Metal-binding</keyword>
<evidence type="ECO:0000313" key="10">
    <source>
        <dbReference type="EMBL" id="RKD35365.1"/>
    </source>
</evidence>
<dbReference type="InterPro" id="IPR022450">
    <property type="entry name" value="TsaD"/>
</dbReference>
<evidence type="ECO:0000256" key="4">
    <source>
        <dbReference type="ARBA" id="ARBA00022723"/>
    </source>
</evidence>
<dbReference type="NCBIfam" id="TIGR00329">
    <property type="entry name" value="gcp_kae1"/>
    <property type="match status" value="1"/>
</dbReference>
<comment type="caution">
    <text evidence="10">The sequence shown here is derived from an EMBL/GenBank/DDBJ whole genome shotgun (WGS) entry which is preliminary data.</text>
</comment>
<comment type="subcellular location">
    <subcellularLocation>
        <location evidence="8">Cytoplasm</location>
    </subcellularLocation>
</comment>
<evidence type="ECO:0000256" key="6">
    <source>
        <dbReference type="ARBA" id="ARBA00023315"/>
    </source>
</evidence>